<dbReference type="InterPro" id="IPR046703">
    <property type="entry name" value="DUF6776"/>
</dbReference>
<reference evidence="2 3" key="1">
    <citation type="submission" date="2018-05" db="EMBL/GenBank/DDBJ databases">
        <title>Genomic Encyclopedia of Type Strains, Phase IV (KMG-V): Genome sequencing to study the core and pangenomes of soil and plant-associated prokaryotes.</title>
        <authorList>
            <person name="Whitman W."/>
        </authorList>
    </citation>
    <scope>NUCLEOTIDE SEQUENCE [LARGE SCALE GENOMIC DNA]</scope>
    <source>
        <strain evidence="2 3">SLV-132</strain>
    </source>
</reference>
<evidence type="ECO:0000256" key="1">
    <source>
        <dbReference type="SAM" id="Coils"/>
    </source>
</evidence>
<dbReference type="Pfam" id="PF20567">
    <property type="entry name" value="DUF6776"/>
    <property type="match status" value="1"/>
</dbReference>
<proteinExistence type="predicted"/>
<sequence length="262" mass="28362">MKYRPLRPRRGLRGSRAVIRAHRPWRSSALGAVLLLAVGAGAAWWAYDAGQRTVPAHRTPELLEARAPQPASAQAELVAQLKAATDERDRLRAGADTVEAELRMARAAQERLAEQLKAAEAETAQLKEDLGFFETLLPAADDMSGTSGTSGVHVRSFRVARDEAQPHAVHYRLLVMQGGSRAFVPQPEFQGSLEFTVSAMRAGKPLTLTVPQAGGAALPKVKFQHYQRLEGDLAVPPDAEIRAVSVRIVQNGQVRATQSATP</sequence>
<evidence type="ECO:0000313" key="3">
    <source>
        <dbReference type="Proteomes" id="UP000245754"/>
    </source>
</evidence>
<organism evidence="2 3">
    <name type="scientific">Cupriavidus plantarum</name>
    <dbReference type="NCBI Taxonomy" id="942865"/>
    <lineage>
        <taxon>Bacteria</taxon>
        <taxon>Pseudomonadati</taxon>
        <taxon>Pseudomonadota</taxon>
        <taxon>Betaproteobacteria</taxon>
        <taxon>Burkholderiales</taxon>
        <taxon>Burkholderiaceae</taxon>
        <taxon>Cupriavidus</taxon>
    </lineage>
</organism>
<dbReference type="EMBL" id="QGGT01000001">
    <property type="protein sequence ID" value="PWK38496.1"/>
    <property type="molecule type" value="Genomic_DNA"/>
</dbReference>
<dbReference type="Proteomes" id="UP000245754">
    <property type="component" value="Unassembled WGS sequence"/>
</dbReference>
<keyword evidence="1" id="KW-0175">Coiled coil</keyword>
<gene>
    <name evidence="2" type="ORF">C7419_1012393</name>
</gene>
<name>A0A316F226_9BURK</name>
<feature type="coiled-coil region" evidence="1">
    <location>
        <begin position="81"/>
        <end position="129"/>
    </location>
</feature>
<keyword evidence="3" id="KW-1185">Reference proteome</keyword>
<protein>
    <submittedName>
        <fullName evidence="2">Uncharacterized protein</fullName>
    </submittedName>
</protein>
<comment type="caution">
    <text evidence="2">The sequence shown here is derived from an EMBL/GenBank/DDBJ whole genome shotgun (WGS) entry which is preliminary data.</text>
</comment>
<dbReference type="RefSeq" id="WP_109582080.1">
    <property type="nucleotide sequence ID" value="NZ_QGGT01000001.1"/>
</dbReference>
<dbReference type="AlphaFoldDB" id="A0A316F226"/>
<evidence type="ECO:0000313" key="2">
    <source>
        <dbReference type="EMBL" id="PWK38496.1"/>
    </source>
</evidence>
<accession>A0A316F226</accession>